<comment type="caution">
    <text evidence="2">The sequence shown here is derived from an EMBL/GenBank/DDBJ whole genome shotgun (WGS) entry which is preliminary data.</text>
</comment>
<evidence type="ECO:0000313" key="3">
    <source>
        <dbReference type="Proteomes" id="UP001066276"/>
    </source>
</evidence>
<accession>A0AAV7VKF3</accession>
<organism evidence="2 3">
    <name type="scientific">Pleurodeles waltl</name>
    <name type="common">Iberian ribbed newt</name>
    <dbReference type="NCBI Taxonomy" id="8319"/>
    <lineage>
        <taxon>Eukaryota</taxon>
        <taxon>Metazoa</taxon>
        <taxon>Chordata</taxon>
        <taxon>Craniata</taxon>
        <taxon>Vertebrata</taxon>
        <taxon>Euteleostomi</taxon>
        <taxon>Amphibia</taxon>
        <taxon>Batrachia</taxon>
        <taxon>Caudata</taxon>
        <taxon>Salamandroidea</taxon>
        <taxon>Salamandridae</taxon>
        <taxon>Pleurodelinae</taxon>
        <taxon>Pleurodeles</taxon>
    </lineage>
</organism>
<sequence length="106" mass="11135">MGPCGAHHLDCGLTPLRELCCSREETTGSGGPVRGSREERGVMATARSKKDRSVKDILIKPTKGCTTLPYRHAYLIGRIMASNSGGEKGGACGCPSAHNIVPVPSK</sequence>
<dbReference type="EMBL" id="JANPWB010000003">
    <property type="protein sequence ID" value="KAJ1202099.1"/>
    <property type="molecule type" value="Genomic_DNA"/>
</dbReference>
<feature type="region of interest" description="Disordered" evidence="1">
    <location>
        <begin position="24"/>
        <end position="48"/>
    </location>
</feature>
<protein>
    <submittedName>
        <fullName evidence="2">Uncharacterized protein</fullName>
    </submittedName>
</protein>
<dbReference type="Proteomes" id="UP001066276">
    <property type="component" value="Chromosome 2_1"/>
</dbReference>
<evidence type="ECO:0000313" key="2">
    <source>
        <dbReference type="EMBL" id="KAJ1202099.1"/>
    </source>
</evidence>
<reference evidence="2" key="1">
    <citation type="journal article" date="2022" name="bioRxiv">
        <title>Sequencing and chromosome-scale assembly of the giantPleurodeles waltlgenome.</title>
        <authorList>
            <person name="Brown T."/>
            <person name="Elewa A."/>
            <person name="Iarovenko S."/>
            <person name="Subramanian E."/>
            <person name="Araus A.J."/>
            <person name="Petzold A."/>
            <person name="Susuki M."/>
            <person name="Suzuki K.-i.T."/>
            <person name="Hayashi T."/>
            <person name="Toyoda A."/>
            <person name="Oliveira C."/>
            <person name="Osipova E."/>
            <person name="Leigh N.D."/>
            <person name="Simon A."/>
            <person name="Yun M.H."/>
        </authorList>
    </citation>
    <scope>NUCLEOTIDE SEQUENCE</scope>
    <source>
        <strain evidence="2">20211129_DDA</strain>
        <tissue evidence="2">Liver</tissue>
    </source>
</reference>
<dbReference type="AlphaFoldDB" id="A0AAV7VKF3"/>
<proteinExistence type="predicted"/>
<keyword evidence="3" id="KW-1185">Reference proteome</keyword>
<gene>
    <name evidence="2" type="ORF">NDU88_005901</name>
</gene>
<name>A0AAV7VKF3_PLEWA</name>
<evidence type="ECO:0000256" key="1">
    <source>
        <dbReference type="SAM" id="MobiDB-lite"/>
    </source>
</evidence>